<dbReference type="InterPro" id="IPR006946">
    <property type="entry name" value="DGR2-like_dom"/>
</dbReference>
<dbReference type="Pfam" id="PF07589">
    <property type="entry name" value="PEP-CTERM"/>
    <property type="match status" value="1"/>
</dbReference>
<evidence type="ECO:0000259" key="2">
    <source>
        <dbReference type="Pfam" id="PF07589"/>
    </source>
</evidence>
<dbReference type="Pfam" id="PF04862">
    <property type="entry name" value="DUF642"/>
    <property type="match status" value="1"/>
</dbReference>
<feature type="domain" description="DUF642" evidence="1">
    <location>
        <begin position="51"/>
        <end position="210"/>
    </location>
</feature>
<dbReference type="NCBIfam" id="TIGR02595">
    <property type="entry name" value="PEP_CTERM"/>
    <property type="match status" value="1"/>
</dbReference>
<comment type="caution">
    <text evidence="3">The sequence shown here is derived from an EMBL/GenBank/DDBJ whole genome shotgun (WGS) entry which is preliminary data.</text>
</comment>
<keyword evidence="4" id="KW-1185">Reference proteome</keyword>
<name>A0ABX0NFH0_9BURK</name>
<evidence type="ECO:0000259" key="1">
    <source>
        <dbReference type="Pfam" id="PF04862"/>
    </source>
</evidence>
<dbReference type="Gene3D" id="2.60.120.260">
    <property type="entry name" value="Galactose-binding domain-like"/>
    <property type="match status" value="1"/>
</dbReference>
<evidence type="ECO:0000313" key="4">
    <source>
        <dbReference type="Proteomes" id="UP000621455"/>
    </source>
</evidence>
<proteinExistence type="predicted"/>
<protein>
    <submittedName>
        <fullName evidence="3">DUF642 domain-containing protein</fullName>
    </submittedName>
</protein>
<gene>
    <name evidence="3" type="ORF">F2P44_32250</name>
</gene>
<sequence length="241" mass="26003">MIWINDMIRYQLRNNTFVLVITFRMYMKSSVFLSGLFAAAMFASGAARADLVVNGSFEVNKTASSWQNFNAVTGWNSSNGIFEIQKGAKQGGAAGFNPYAANGRQYLELNSTGLSSVWQMIDTSVAGTYSVSFAYSGRPDTAGHANSAMNVYWGDTKLNDSLLMGGTSGQWNLFSITDLVATSPLTKLRFESVGPTSSPTYGSYLDAVSVDVTPVPEPETYALFLLGLAIVGATVRRNKKA</sequence>
<reference evidence="3 4" key="1">
    <citation type="submission" date="2019-10" db="EMBL/GenBank/DDBJ databases">
        <title>Taxonomy of Antarctic Massilia spp.: description of Massilia rubra sp. nov., Massilia aquatica sp. nov., Massilia mucilaginosa sp. nov., Massilia frigida sp. nov. isolated from streams, lakes and regoliths.</title>
        <authorList>
            <person name="Holochova P."/>
            <person name="Sedlacek I."/>
            <person name="Kralova S."/>
            <person name="Maslanova I."/>
            <person name="Busse H.-J."/>
            <person name="Stankova E."/>
            <person name="Vrbovska V."/>
            <person name="Kovarovic V."/>
            <person name="Bartak M."/>
            <person name="Svec P."/>
            <person name="Pantucek R."/>
        </authorList>
    </citation>
    <scope>NUCLEOTIDE SEQUENCE [LARGE SCALE GENOMIC DNA]</scope>
    <source>
        <strain evidence="3 4">CCM 8695</strain>
    </source>
</reference>
<dbReference type="InterPro" id="IPR013424">
    <property type="entry name" value="Ice-binding_C"/>
</dbReference>
<feature type="domain" description="Ice-binding protein C-terminal" evidence="2">
    <location>
        <begin position="214"/>
        <end position="237"/>
    </location>
</feature>
<dbReference type="EMBL" id="WHJG01000067">
    <property type="protein sequence ID" value="NHZ83907.1"/>
    <property type="molecule type" value="Genomic_DNA"/>
</dbReference>
<accession>A0ABX0NFH0</accession>
<dbReference type="Proteomes" id="UP000621455">
    <property type="component" value="Unassembled WGS sequence"/>
</dbReference>
<evidence type="ECO:0000313" key="3">
    <source>
        <dbReference type="EMBL" id="NHZ83907.1"/>
    </source>
</evidence>
<organism evidence="3 4">
    <name type="scientific">Massilia frigida</name>
    <dbReference type="NCBI Taxonomy" id="2609281"/>
    <lineage>
        <taxon>Bacteria</taxon>
        <taxon>Pseudomonadati</taxon>
        <taxon>Pseudomonadota</taxon>
        <taxon>Betaproteobacteria</taxon>
        <taxon>Burkholderiales</taxon>
        <taxon>Oxalobacteraceae</taxon>
        <taxon>Telluria group</taxon>
        <taxon>Massilia</taxon>
    </lineage>
</organism>